<evidence type="ECO:0000313" key="1">
    <source>
        <dbReference type="EMBL" id="KKS13249.1"/>
    </source>
</evidence>
<sequence>MKNEKSKCKKCGSEMKKSGPYLRVKEEGHPAYKGPSSVYYSCMNEKCEDYGKVIELKE</sequence>
<protein>
    <recommendedName>
        <fullName evidence="3">Zinc finger Ogr/Delta-type domain-containing protein</fullName>
    </recommendedName>
</protein>
<evidence type="ECO:0008006" key="3">
    <source>
        <dbReference type="Google" id="ProtNLM"/>
    </source>
</evidence>
<dbReference type="Proteomes" id="UP000034753">
    <property type="component" value="Unassembled WGS sequence"/>
</dbReference>
<organism evidence="1 2">
    <name type="scientific">Candidatus Daviesbacteria bacterium GW2011_GWB1_41_5</name>
    <dbReference type="NCBI Taxonomy" id="1618429"/>
    <lineage>
        <taxon>Bacteria</taxon>
        <taxon>Candidatus Daviesiibacteriota</taxon>
    </lineage>
</organism>
<name>A0A0G0WKC2_9BACT</name>
<dbReference type="AlphaFoldDB" id="A0A0G0WKC2"/>
<evidence type="ECO:0000313" key="2">
    <source>
        <dbReference type="Proteomes" id="UP000034753"/>
    </source>
</evidence>
<reference evidence="1 2" key="1">
    <citation type="journal article" date="2015" name="Nature">
        <title>rRNA introns, odd ribosomes, and small enigmatic genomes across a large radiation of phyla.</title>
        <authorList>
            <person name="Brown C.T."/>
            <person name="Hug L.A."/>
            <person name="Thomas B.C."/>
            <person name="Sharon I."/>
            <person name="Castelle C.J."/>
            <person name="Singh A."/>
            <person name="Wilkins M.J."/>
            <person name="Williams K.H."/>
            <person name="Banfield J.F."/>
        </authorList>
    </citation>
    <scope>NUCLEOTIDE SEQUENCE [LARGE SCALE GENOMIC DNA]</scope>
</reference>
<dbReference type="EMBL" id="LCBN01000028">
    <property type="protein sequence ID" value="KKS13249.1"/>
    <property type="molecule type" value="Genomic_DNA"/>
</dbReference>
<gene>
    <name evidence="1" type="ORF">UU67_C0028G0004</name>
</gene>
<comment type="caution">
    <text evidence="1">The sequence shown here is derived from an EMBL/GenBank/DDBJ whole genome shotgun (WGS) entry which is preliminary data.</text>
</comment>
<accession>A0A0G0WKC2</accession>
<proteinExistence type="predicted"/>